<sequence>MAASNNACSVVPDPDTRTTTRAVTTLPTSGLPACSDDVGEPNPSRARAPHPAQSSPPTRDARIYAEAASTTLVKADSA</sequence>
<comment type="caution">
    <text evidence="2">The sequence shown here is derived from an EMBL/GenBank/DDBJ whole genome shotgun (WGS) entry which is preliminary data.</text>
</comment>
<evidence type="ECO:0000256" key="1">
    <source>
        <dbReference type="SAM" id="MobiDB-lite"/>
    </source>
</evidence>
<name>A0ABP6T499_9ACTN</name>
<feature type="compositionally biased region" description="Low complexity" evidence="1">
    <location>
        <begin position="10"/>
        <end position="28"/>
    </location>
</feature>
<dbReference type="Proteomes" id="UP001501676">
    <property type="component" value="Unassembled WGS sequence"/>
</dbReference>
<gene>
    <name evidence="2" type="ORF">GCM10020369_52360</name>
</gene>
<proteinExistence type="predicted"/>
<feature type="region of interest" description="Disordered" evidence="1">
    <location>
        <begin position="1"/>
        <end position="61"/>
    </location>
</feature>
<evidence type="ECO:0000313" key="2">
    <source>
        <dbReference type="EMBL" id="GAA3392072.1"/>
    </source>
</evidence>
<evidence type="ECO:0000313" key="3">
    <source>
        <dbReference type="Proteomes" id="UP001501676"/>
    </source>
</evidence>
<keyword evidence="3" id="KW-1185">Reference proteome</keyword>
<protein>
    <submittedName>
        <fullName evidence="2">Uncharacterized protein</fullName>
    </submittedName>
</protein>
<accession>A0ABP6T499</accession>
<reference evidence="3" key="1">
    <citation type="journal article" date="2019" name="Int. J. Syst. Evol. Microbiol.">
        <title>The Global Catalogue of Microorganisms (GCM) 10K type strain sequencing project: providing services to taxonomists for standard genome sequencing and annotation.</title>
        <authorList>
            <consortium name="The Broad Institute Genomics Platform"/>
            <consortium name="The Broad Institute Genome Sequencing Center for Infectious Disease"/>
            <person name="Wu L."/>
            <person name="Ma J."/>
        </authorList>
    </citation>
    <scope>NUCLEOTIDE SEQUENCE [LARGE SCALE GENOMIC DNA]</scope>
    <source>
        <strain evidence="3">JCM 9458</strain>
    </source>
</reference>
<dbReference type="EMBL" id="BAAAYN010000036">
    <property type="protein sequence ID" value="GAA3392072.1"/>
    <property type="molecule type" value="Genomic_DNA"/>
</dbReference>
<organism evidence="2 3">
    <name type="scientific">Cryptosporangium minutisporangium</name>
    <dbReference type="NCBI Taxonomy" id="113569"/>
    <lineage>
        <taxon>Bacteria</taxon>
        <taxon>Bacillati</taxon>
        <taxon>Actinomycetota</taxon>
        <taxon>Actinomycetes</taxon>
        <taxon>Cryptosporangiales</taxon>
        <taxon>Cryptosporangiaceae</taxon>
        <taxon>Cryptosporangium</taxon>
    </lineage>
</organism>